<gene>
    <name evidence="15" type="ORF">ONB1V03_LOCUS8908</name>
</gene>
<dbReference type="GO" id="GO:0019677">
    <property type="term" value="P:NAD+ catabolic process"/>
    <property type="evidence" value="ECO:0007669"/>
    <property type="project" value="UniProtKB-ARBA"/>
</dbReference>
<dbReference type="AlphaFoldDB" id="A0A7R9M284"/>
<evidence type="ECO:0000256" key="7">
    <source>
        <dbReference type="ARBA" id="ARBA00022801"/>
    </source>
</evidence>
<dbReference type="SMART" id="SM00454">
    <property type="entry name" value="SAM"/>
    <property type="match status" value="2"/>
</dbReference>
<keyword evidence="4" id="KW-0963">Cytoplasm</keyword>
<dbReference type="PANTHER" id="PTHR22998">
    <property type="entry name" value="SARM1"/>
    <property type="match status" value="1"/>
</dbReference>
<keyword evidence="7" id="KW-0378">Hydrolase</keyword>
<evidence type="ECO:0000256" key="1">
    <source>
        <dbReference type="ARBA" id="ARBA00004496"/>
    </source>
</evidence>
<dbReference type="PROSITE" id="PS50104">
    <property type="entry name" value="TIR"/>
    <property type="match status" value="1"/>
</dbReference>
<name>A0A7R9M284_9ACAR</name>
<feature type="coiled-coil region" evidence="11">
    <location>
        <begin position="306"/>
        <end position="333"/>
    </location>
</feature>
<dbReference type="GO" id="GO:0035591">
    <property type="term" value="F:signaling adaptor activity"/>
    <property type="evidence" value="ECO:0007669"/>
    <property type="project" value="InterPro"/>
</dbReference>
<feature type="domain" description="SAM" evidence="14">
    <location>
        <begin position="656"/>
        <end position="720"/>
    </location>
</feature>
<dbReference type="GO" id="GO:0034128">
    <property type="term" value="P:negative regulation of MyD88-independent toll-like receptor signaling pathway"/>
    <property type="evidence" value="ECO:0007669"/>
    <property type="project" value="InterPro"/>
</dbReference>
<dbReference type="GO" id="GO:0003953">
    <property type="term" value="F:NAD+ nucleosidase activity"/>
    <property type="evidence" value="ECO:0007669"/>
    <property type="project" value="InterPro"/>
</dbReference>
<dbReference type="GO" id="GO:0045087">
    <property type="term" value="P:innate immune response"/>
    <property type="evidence" value="ECO:0007669"/>
    <property type="project" value="UniProtKB-KW"/>
</dbReference>
<evidence type="ECO:0000256" key="8">
    <source>
        <dbReference type="ARBA" id="ARBA00022859"/>
    </source>
</evidence>
<dbReference type="GO" id="GO:0048678">
    <property type="term" value="P:response to axon injury"/>
    <property type="evidence" value="ECO:0007669"/>
    <property type="project" value="InterPro"/>
</dbReference>
<feature type="compositionally biased region" description="Polar residues" evidence="12">
    <location>
        <begin position="985"/>
        <end position="998"/>
    </location>
</feature>
<dbReference type="InterPro" id="IPR035897">
    <property type="entry name" value="Toll_tir_struct_dom_sf"/>
</dbReference>
<dbReference type="FunFam" id="3.40.50.10140:FF:000012">
    <property type="entry name" value="Sterile alpha and TIR motif-containing protein"/>
    <property type="match status" value="1"/>
</dbReference>
<evidence type="ECO:0000256" key="2">
    <source>
        <dbReference type="ARBA" id="ARBA00008291"/>
    </source>
</evidence>
<dbReference type="FunFam" id="1.10.150.50:FF:000043">
    <property type="entry name" value="Sterile alpha and TIR motif-containing 1"/>
    <property type="match status" value="1"/>
</dbReference>
<organism evidence="15">
    <name type="scientific">Oppiella nova</name>
    <dbReference type="NCBI Taxonomy" id="334625"/>
    <lineage>
        <taxon>Eukaryota</taxon>
        <taxon>Metazoa</taxon>
        <taxon>Ecdysozoa</taxon>
        <taxon>Arthropoda</taxon>
        <taxon>Chelicerata</taxon>
        <taxon>Arachnida</taxon>
        <taxon>Acari</taxon>
        <taxon>Acariformes</taxon>
        <taxon>Sarcoptiformes</taxon>
        <taxon>Oribatida</taxon>
        <taxon>Brachypylina</taxon>
        <taxon>Oppioidea</taxon>
        <taxon>Oppiidae</taxon>
        <taxon>Oppiella</taxon>
    </lineage>
</organism>
<keyword evidence="11" id="KW-0175">Coiled coil</keyword>
<keyword evidence="5" id="KW-0399">Innate immunity</keyword>
<dbReference type="Gene3D" id="1.25.10.10">
    <property type="entry name" value="Leucine-rich Repeat Variant"/>
    <property type="match status" value="1"/>
</dbReference>
<dbReference type="GO" id="GO:0044297">
    <property type="term" value="C:cell body"/>
    <property type="evidence" value="ECO:0007669"/>
    <property type="project" value="UniProtKB-ARBA"/>
</dbReference>
<dbReference type="Gene3D" id="3.40.50.10140">
    <property type="entry name" value="Toll/interleukin-1 receptor homology (TIR) domain"/>
    <property type="match status" value="1"/>
</dbReference>
<evidence type="ECO:0000256" key="5">
    <source>
        <dbReference type="ARBA" id="ARBA00022588"/>
    </source>
</evidence>
<evidence type="ECO:0000256" key="11">
    <source>
        <dbReference type="SAM" id="Coils"/>
    </source>
</evidence>
<dbReference type="InterPro" id="IPR013761">
    <property type="entry name" value="SAM/pointed_sf"/>
</dbReference>
<dbReference type="SUPFAM" id="SSF47769">
    <property type="entry name" value="SAM/Pointed domain"/>
    <property type="match status" value="2"/>
</dbReference>
<comment type="subcellular location">
    <subcellularLocation>
        <location evidence="1">Cytoplasm</location>
    </subcellularLocation>
</comment>
<dbReference type="InterPro" id="IPR000157">
    <property type="entry name" value="TIR_dom"/>
</dbReference>
<proteinExistence type="inferred from homology"/>
<dbReference type="Gene3D" id="1.10.150.50">
    <property type="entry name" value="Transcription Factor, Ets-1"/>
    <property type="match status" value="2"/>
</dbReference>
<evidence type="ECO:0000313" key="16">
    <source>
        <dbReference type="Proteomes" id="UP000728032"/>
    </source>
</evidence>
<feature type="domain" description="TIR" evidence="13">
    <location>
        <begin position="804"/>
        <end position="947"/>
    </location>
</feature>
<dbReference type="SUPFAM" id="SSF48371">
    <property type="entry name" value="ARM repeat"/>
    <property type="match status" value="1"/>
</dbReference>
<evidence type="ECO:0000256" key="9">
    <source>
        <dbReference type="ARBA" id="ARBA00023027"/>
    </source>
</evidence>
<dbReference type="InterPro" id="IPR011989">
    <property type="entry name" value="ARM-like"/>
</dbReference>
<accession>A0A7R9M284</accession>
<evidence type="ECO:0000256" key="6">
    <source>
        <dbReference type="ARBA" id="ARBA00022737"/>
    </source>
</evidence>
<dbReference type="Pfam" id="PF13676">
    <property type="entry name" value="TIR_2"/>
    <property type="match status" value="1"/>
</dbReference>
<comment type="similarity">
    <text evidence="2">Belongs to the SARM1 family.</text>
</comment>
<keyword evidence="6" id="KW-0677">Repeat</keyword>
<comment type="catalytic activity">
    <reaction evidence="10">
        <text>NAD(+) + H2O = ADP-D-ribose + nicotinamide + H(+)</text>
        <dbReference type="Rhea" id="RHEA:16301"/>
        <dbReference type="ChEBI" id="CHEBI:15377"/>
        <dbReference type="ChEBI" id="CHEBI:15378"/>
        <dbReference type="ChEBI" id="CHEBI:17154"/>
        <dbReference type="ChEBI" id="CHEBI:57540"/>
        <dbReference type="ChEBI" id="CHEBI:57967"/>
        <dbReference type="EC" id="3.2.2.6"/>
    </reaction>
    <physiologicalReaction direction="left-to-right" evidence="10">
        <dbReference type="Rhea" id="RHEA:16302"/>
    </physiologicalReaction>
</comment>
<evidence type="ECO:0000256" key="10">
    <source>
        <dbReference type="ARBA" id="ARBA00047304"/>
    </source>
</evidence>
<feature type="region of interest" description="Disordered" evidence="12">
    <location>
        <begin position="963"/>
        <end position="998"/>
    </location>
</feature>
<evidence type="ECO:0000313" key="15">
    <source>
        <dbReference type="EMBL" id="CAD7652244.1"/>
    </source>
</evidence>
<keyword evidence="9" id="KW-0520">NAD</keyword>
<dbReference type="SUPFAM" id="SSF52200">
    <property type="entry name" value="Toll/Interleukin receptor TIR domain"/>
    <property type="match status" value="1"/>
</dbReference>
<dbReference type="PANTHER" id="PTHR22998:SF1">
    <property type="entry name" value="NAD(+) HYDROLASE SARM1"/>
    <property type="match status" value="1"/>
</dbReference>
<dbReference type="OrthoDB" id="202764at2759"/>
<evidence type="ECO:0000256" key="4">
    <source>
        <dbReference type="ARBA" id="ARBA00022490"/>
    </source>
</evidence>
<dbReference type="GO" id="GO:0061809">
    <property type="term" value="F:NAD+ nucleosidase activity, cyclic ADP-ribose generating"/>
    <property type="evidence" value="ECO:0007669"/>
    <property type="project" value="UniProtKB-EC"/>
</dbReference>
<reference evidence="15" key="1">
    <citation type="submission" date="2020-11" db="EMBL/GenBank/DDBJ databases">
        <authorList>
            <person name="Tran Van P."/>
        </authorList>
    </citation>
    <scope>NUCLEOTIDE SEQUENCE</scope>
</reference>
<dbReference type="GO" id="GO:0005737">
    <property type="term" value="C:cytoplasm"/>
    <property type="evidence" value="ECO:0007669"/>
    <property type="project" value="UniProtKB-SubCell"/>
</dbReference>
<evidence type="ECO:0000259" key="13">
    <source>
        <dbReference type="PROSITE" id="PS50104"/>
    </source>
</evidence>
<dbReference type="EMBL" id="OC920149">
    <property type="protein sequence ID" value="CAD7652244.1"/>
    <property type="molecule type" value="Genomic_DNA"/>
</dbReference>
<keyword evidence="8" id="KW-0391">Immunity</keyword>
<dbReference type="Proteomes" id="UP000728032">
    <property type="component" value="Unassembled WGS sequence"/>
</dbReference>
<dbReference type="EMBL" id="CAJPVJ010005324">
    <property type="protein sequence ID" value="CAG2169431.1"/>
    <property type="molecule type" value="Genomic_DNA"/>
</dbReference>
<dbReference type="SMART" id="SM00255">
    <property type="entry name" value="TIR"/>
    <property type="match status" value="1"/>
</dbReference>
<evidence type="ECO:0000259" key="14">
    <source>
        <dbReference type="PROSITE" id="PS50105"/>
    </source>
</evidence>
<dbReference type="Pfam" id="PF07647">
    <property type="entry name" value="SAM_2"/>
    <property type="match status" value="2"/>
</dbReference>
<dbReference type="CDD" id="cd24153">
    <property type="entry name" value="SARM1_N"/>
    <property type="match status" value="1"/>
</dbReference>
<dbReference type="PROSITE" id="PS50105">
    <property type="entry name" value="SAM_DOMAIN"/>
    <property type="match status" value="1"/>
</dbReference>
<sequence length="998" mass="111852">MKSINSTVASNFEKTSDFFKHQLSSCSSNISNKTQLFNQSSGSRKGSLDFERSSRHNLGSQENCESLPIVCTTPTESDNEDTSSVMSGSALQKSSKYEHHLKSEASKIKVLSDGFTAQKTTASNQELRRLQSNDTSIEERSSVSALKSKLEGNGFTASKVAAIRQDQKQMQYGDTMHSHQSTAKASSLNFCSDDAVSHKKTFESQKEERMVSHGMIQNAKNLTSRSSSRFVSNKASNSLQYVNHNEIDSSTAQPIIQEPFSPTILSLTNEVDMEFDFLSNFTTATNSIGFNSSFSNNINYENNVESRNMKGSMDKLERKMSNLVEKFNSATDSVEILTVMTDMIRKAWSVPQCGYDLGFNMSKIIRDGGALEVLIKNCGPEVQWEIQFLSAQLLEQCLTSENRDYVVDMGLSDVVNIANKCVDMGSADEAQVGTGLLEHLFKHSEDVCKEVIRLEGLDSILFECRSTDITTLRHCASALANLSLYGGPDSQVSMIQLKAHVWLFPLAFHNDDNVKYYACLAIAVLVANKEVEADVLKSGTLNLVEPFISSHNPKDFARSHTSHIHGQSKNWLLKLVPVLNSNREEARSLAAFHFAMEAWIKKTQDKVSVFREIGCIDALKTVAGSPNAIASKYAAQALGLIGEEIPHKLSQQVPLWTIEDVKEWVKQIGFCQFVNEFTSSRVDGDLLMQLTEDMLREDIGIKNGILRKRFLRELEKLKRISDYSSCDATNLNNLLNTLGPEFSKYTYSMIQSGVDHNSLRLVDEEVLKNECKVNNSIHRLKIMQTIRGINDIFPGIEENREESENLDVFVSYRRSNGSQLASLLKVHLQLRGFSVFIDVERLEAGKFDNNLLSSIRQAKYFLLVLTPNSLDRCLDDVECKDWVHREVVEALQSKCNIIPILDTFQWPESESLPEDMRAICYFNGVRWIHDYQDACVDKLERFMRGEINKLEINAQLPTSRLFLTGGPGTPSTPSITNMKAPLYQRSGSNDSGKSSEQN</sequence>
<dbReference type="InterPro" id="IPR016024">
    <property type="entry name" value="ARM-type_fold"/>
</dbReference>
<dbReference type="EC" id="3.2.2.6" evidence="3"/>
<dbReference type="CDD" id="cd09501">
    <property type="entry name" value="SAM_SARM1-like_repeat1"/>
    <property type="match status" value="1"/>
</dbReference>
<dbReference type="InterPro" id="IPR001660">
    <property type="entry name" value="SAM"/>
</dbReference>
<evidence type="ECO:0000256" key="3">
    <source>
        <dbReference type="ARBA" id="ARBA00011982"/>
    </source>
</evidence>
<protein>
    <recommendedName>
        <fullName evidence="3">ADP-ribosyl cyclase/cyclic ADP-ribose hydrolase</fullName>
        <ecNumber evidence="3">3.2.2.6</ecNumber>
    </recommendedName>
</protein>
<dbReference type="GO" id="GO:0007165">
    <property type="term" value="P:signal transduction"/>
    <property type="evidence" value="ECO:0007669"/>
    <property type="project" value="InterPro"/>
</dbReference>
<dbReference type="InterPro" id="IPR039184">
    <property type="entry name" value="SARM1"/>
</dbReference>
<evidence type="ECO:0000256" key="12">
    <source>
        <dbReference type="SAM" id="MobiDB-lite"/>
    </source>
</evidence>
<dbReference type="GO" id="GO:0030425">
    <property type="term" value="C:dendrite"/>
    <property type="evidence" value="ECO:0007669"/>
    <property type="project" value="TreeGrafter"/>
</dbReference>
<keyword evidence="16" id="KW-1185">Reference proteome</keyword>
<feature type="region of interest" description="Disordered" evidence="12">
    <location>
        <begin position="36"/>
        <end position="61"/>
    </location>
</feature>